<dbReference type="AlphaFoldDB" id="A0AAV4ARP6"/>
<feature type="domain" description="WAP" evidence="2">
    <location>
        <begin position="35"/>
        <end position="65"/>
    </location>
</feature>
<feature type="non-terminal residue" evidence="3">
    <location>
        <position position="66"/>
    </location>
</feature>
<feature type="compositionally biased region" description="Acidic residues" evidence="1">
    <location>
        <begin position="15"/>
        <end position="31"/>
    </location>
</feature>
<keyword evidence="4" id="KW-1185">Reference proteome</keyword>
<feature type="region of interest" description="Disordered" evidence="1">
    <location>
        <begin position="1"/>
        <end position="32"/>
    </location>
</feature>
<evidence type="ECO:0000259" key="2">
    <source>
        <dbReference type="Pfam" id="PF00095"/>
    </source>
</evidence>
<accession>A0AAV4ARP6</accession>
<dbReference type="EMBL" id="BLXT01004106">
    <property type="protein sequence ID" value="GFO09540.1"/>
    <property type="molecule type" value="Genomic_DNA"/>
</dbReference>
<comment type="caution">
    <text evidence="3">The sequence shown here is derived from an EMBL/GenBank/DDBJ whole genome shotgun (WGS) entry which is preliminary data.</text>
</comment>
<name>A0AAV4ARP6_9GAST</name>
<dbReference type="GO" id="GO:0030414">
    <property type="term" value="F:peptidase inhibitor activity"/>
    <property type="evidence" value="ECO:0007669"/>
    <property type="project" value="InterPro"/>
</dbReference>
<dbReference type="InterPro" id="IPR036645">
    <property type="entry name" value="Elafin-like_sf"/>
</dbReference>
<reference evidence="3 4" key="1">
    <citation type="journal article" date="2021" name="Elife">
        <title>Chloroplast acquisition without the gene transfer in kleptoplastic sea slugs, Plakobranchus ocellatus.</title>
        <authorList>
            <person name="Maeda T."/>
            <person name="Takahashi S."/>
            <person name="Yoshida T."/>
            <person name="Shimamura S."/>
            <person name="Takaki Y."/>
            <person name="Nagai Y."/>
            <person name="Toyoda A."/>
            <person name="Suzuki Y."/>
            <person name="Arimoto A."/>
            <person name="Ishii H."/>
            <person name="Satoh N."/>
            <person name="Nishiyama T."/>
            <person name="Hasebe M."/>
            <person name="Maruyama T."/>
            <person name="Minagawa J."/>
            <person name="Obokata J."/>
            <person name="Shigenobu S."/>
        </authorList>
    </citation>
    <scope>NUCLEOTIDE SEQUENCE [LARGE SCALE GENOMIC DNA]</scope>
</reference>
<dbReference type="InterPro" id="IPR008197">
    <property type="entry name" value="WAP_dom"/>
</dbReference>
<dbReference type="SUPFAM" id="SSF57256">
    <property type="entry name" value="Elafin-like"/>
    <property type="match status" value="1"/>
</dbReference>
<organism evidence="3 4">
    <name type="scientific">Plakobranchus ocellatus</name>
    <dbReference type="NCBI Taxonomy" id="259542"/>
    <lineage>
        <taxon>Eukaryota</taxon>
        <taxon>Metazoa</taxon>
        <taxon>Spiralia</taxon>
        <taxon>Lophotrochozoa</taxon>
        <taxon>Mollusca</taxon>
        <taxon>Gastropoda</taxon>
        <taxon>Heterobranchia</taxon>
        <taxon>Euthyneura</taxon>
        <taxon>Panpulmonata</taxon>
        <taxon>Sacoglossa</taxon>
        <taxon>Placobranchoidea</taxon>
        <taxon>Plakobranchidae</taxon>
        <taxon>Plakobranchus</taxon>
    </lineage>
</organism>
<dbReference type="GO" id="GO:0005576">
    <property type="term" value="C:extracellular region"/>
    <property type="evidence" value="ECO:0007669"/>
    <property type="project" value="InterPro"/>
</dbReference>
<dbReference type="Proteomes" id="UP000735302">
    <property type="component" value="Unassembled WGS sequence"/>
</dbReference>
<dbReference type="Gene3D" id="4.10.75.10">
    <property type="entry name" value="Elafin-like"/>
    <property type="match status" value="1"/>
</dbReference>
<evidence type="ECO:0000313" key="4">
    <source>
        <dbReference type="Proteomes" id="UP000735302"/>
    </source>
</evidence>
<gene>
    <name evidence="3" type="ORF">PoB_003604500</name>
</gene>
<evidence type="ECO:0000313" key="3">
    <source>
        <dbReference type="EMBL" id="GFO09540.1"/>
    </source>
</evidence>
<sequence>MGGGLSFRSVAGGNMDEEANDDEDKDEDDNDSALKNQCPETCRDDADCPGKLKCCGLCGSKCVEPI</sequence>
<dbReference type="Pfam" id="PF00095">
    <property type="entry name" value="WAP"/>
    <property type="match status" value="1"/>
</dbReference>
<evidence type="ECO:0000256" key="1">
    <source>
        <dbReference type="SAM" id="MobiDB-lite"/>
    </source>
</evidence>
<protein>
    <recommendedName>
        <fullName evidence="2">WAP domain-containing protein</fullName>
    </recommendedName>
</protein>
<proteinExistence type="predicted"/>